<keyword evidence="3" id="KW-1185">Reference proteome</keyword>
<feature type="compositionally biased region" description="Basic and acidic residues" evidence="1">
    <location>
        <begin position="32"/>
        <end position="50"/>
    </location>
</feature>
<feature type="region of interest" description="Disordered" evidence="1">
    <location>
        <begin position="1"/>
        <end position="80"/>
    </location>
</feature>
<evidence type="ECO:0000313" key="3">
    <source>
        <dbReference type="Proteomes" id="UP000654345"/>
    </source>
</evidence>
<reference evidence="2 3" key="1">
    <citation type="journal article" date="2021" name="Int. J. Syst. Evol. Microbiol.">
        <title>Reticulibacter mediterranei gen. nov., sp. nov., within the new family Reticulibacteraceae fam. nov., and Ktedonospora formicarum gen. nov., sp. nov., Ktedonobacter robiniae sp. nov., Dictyobacter formicarum sp. nov. and Dictyobacter arantiisoli sp. nov., belonging to the class Ktedonobacteria.</title>
        <authorList>
            <person name="Yabe S."/>
            <person name="Zheng Y."/>
            <person name="Wang C.M."/>
            <person name="Sakai Y."/>
            <person name="Abe K."/>
            <person name="Yokota A."/>
            <person name="Donadio S."/>
            <person name="Cavaletti L."/>
            <person name="Monciardini P."/>
        </authorList>
    </citation>
    <scope>NUCLEOTIDE SEQUENCE [LARGE SCALE GENOMIC DNA]</scope>
    <source>
        <strain evidence="2 3">SOSP1-30</strain>
    </source>
</reference>
<organism evidence="2 3">
    <name type="scientific">Ktedonobacter robiniae</name>
    <dbReference type="NCBI Taxonomy" id="2778365"/>
    <lineage>
        <taxon>Bacteria</taxon>
        <taxon>Bacillati</taxon>
        <taxon>Chloroflexota</taxon>
        <taxon>Ktedonobacteria</taxon>
        <taxon>Ktedonobacterales</taxon>
        <taxon>Ktedonobacteraceae</taxon>
        <taxon>Ktedonobacter</taxon>
    </lineage>
</organism>
<gene>
    <name evidence="2" type="ORF">KSB_61060</name>
</gene>
<comment type="caution">
    <text evidence="2">The sequence shown here is derived from an EMBL/GenBank/DDBJ whole genome shotgun (WGS) entry which is preliminary data.</text>
</comment>
<evidence type="ECO:0000313" key="2">
    <source>
        <dbReference type="EMBL" id="GHO57631.1"/>
    </source>
</evidence>
<dbReference type="Proteomes" id="UP000654345">
    <property type="component" value="Unassembled WGS sequence"/>
</dbReference>
<proteinExistence type="predicted"/>
<feature type="compositionally biased region" description="Polar residues" evidence="1">
    <location>
        <begin position="57"/>
        <end position="80"/>
    </location>
</feature>
<sequence>MSGESSATIATGGETNRRDLLAEPDGGPGPGLDKRRETLCKDFARTERIPAGELPNGQEQLDSPSHTRDITQGSLVVTMD</sequence>
<accession>A0ABQ3UY57</accession>
<evidence type="ECO:0000256" key="1">
    <source>
        <dbReference type="SAM" id="MobiDB-lite"/>
    </source>
</evidence>
<dbReference type="EMBL" id="BNJG01000002">
    <property type="protein sequence ID" value="GHO57631.1"/>
    <property type="molecule type" value="Genomic_DNA"/>
</dbReference>
<name>A0ABQ3UY57_9CHLR</name>
<protein>
    <submittedName>
        <fullName evidence="2">Uncharacterized protein</fullName>
    </submittedName>
</protein>